<name>A0A7W7BPH7_9MICO</name>
<reference evidence="2 3" key="1">
    <citation type="submission" date="2020-08" db="EMBL/GenBank/DDBJ databases">
        <title>Sequencing the genomes of 1000 actinobacteria strains.</title>
        <authorList>
            <person name="Klenk H.-P."/>
        </authorList>
    </citation>
    <scope>NUCLEOTIDE SEQUENCE [LARGE SCALE GENOMIC DNA]</scope>
    <source>
        <strain evidence="2 3">DSM 24947</strain>
    </source>
</reference>
<keyword evidence="3" id="KW-1185">Reference proteome</keyword>
<dbReference type="AlphaFoldDB" id="A0A7W7BPH7"/>
<dbReference type="RefSeq" id="WP_184214113.1">
    <property type="nucleotide sequence ID" value="NZ_JACHMD010000001.1"/>
</dbReference>
<dbReference type="EMBL" id="JACHMD010000001">
    <property type="protein sequence ID" value="MBB4665314.1"/>
    <property type="molecule type" value="Genomic_DNA"/>
</dbReference>
<dbReference type="Pfam" id="PF18741">
    <property type="entry name" value="MTES_1575"/>
    <property type="match status" value="1"/>
</dbReference>
<protein>
    <recommendedName>
        <fullName evidence="1">Restriction endonuclease type II-like domain-containing protein</fullName>
    </recommendedName>
</protein>
<sequence>MEPRPLPPALGSVFSVKAATDAGVSPRRLRARDLDRPFRGVRVQSTTVPTDAEGDHALRALAYAVVLPDGHFFSHLTAAVLWGLPLPASAFRPNAVDVAVLAPSRTPRSARIRGHRMVQASTRVCVHPQLGVPLLAPASTWASLAAVLPDVRDLVAVGDAIVRVPMFRGDGPALATIDDLAAAASGRRVGVERLRAALPLVRERSASRPETWCRLALIDGGLPEPELNWNVVVDGRLLACVDLAYPRHRVAVEYDGEHHRADARQWSRDIERHEALAAAGWVVIRVTKQHLFADAAGLVARVRRALARR</sequence>
<dbReference type="InterPro" id="IPR011335">
    <property type="entry name" value="Restrct_endonuc-II-like"/>
</dbReference>
<dbReference type="Gene3D" id="3.40.960.10">
    <property type="entry name" value="VSR Endonuclease"/>
    <property type="match status" value="1"/>
</dbReference>
<feature type="domain" description="Restriction endonuclease type II-like" evidence="1">
    <location>
        <begin position="247"/>
        <end position="306"/>
    </location>
</feature>
<accession>A0A7W7BPH7</accession>
<dbReference type="SUPFAM" id="SSF52980">
    <property type="entry name" value="Restriction endonuclease-like"/>
    <property type="match status" value="1"/>
</dbReference>
<evidence type="ECO:0000313" key="3">
    <source>
        <dbReference type="Proteomes" id="UP000573729"/>
    </source>
</evidence>
<dbReference type="Proteomes" id="UP000573729">
    <property type="component" value="Unassembled WGS sequence"/>
</dbReference>
<dbReference type="InterPro" id="IPR049468">
    <property type="entry name" value="Restrct_endonuc-II-like_dom"/>
</dbReference>
<evidence type="ECO:0000259" key="1">
    <source>
        <dbReference type="Pfam" id="PF18741"/>
    </source>
</evidence>
<comment type="caution">
    <text evidence="2">The sequence shown here is derived from an EMBL/GenBank/DDBJ whole genome shotgun (WGS) entry which is preliminary data.</text>
</comment>
<gene>
    <name evidence="2" type="ORF">BKA24_000023</name>
</gene>
<organism evidence="2 3">
    <name type="scientific">Microbacterium marinum</name>
    <dbReference type="NCBI Taxonomy" id="421115"/>
    <lineage>
        <taxon>Bacteria</taxon>
        <taxon>Bacillati</taxon>
        <taxon>Actinomycetota</taxon>
        <taxon>Actinomycetes</taxon>
        <taxon>Micrococcales</taxon>
        <taxon>Microbacteriaceae</taxon>
        <taxon>Microbacterium</taxon>
    </lineage>
</organism>
<evidence type="ECO:0000313" key="2">
    <source>
        <dbReference type="EMBL" id="MBB4665314.1"/>
    </source>
</evidence>
<proteinExistence type="predicted"/>